<reference evidence="2" key="2">
    <citation type="submission" date="2020-11" db="EMBL/GenBank/DDBJ databases">
        <authorList>
            <person name="McCartney M.A."/>
            <person name="Auch B."/>
            <person name="Kono T."/>
            <person name="Mallez S."/>
            <person name="Becker A."/>
            <person name="Gohl D.M."/>
            <person name="Silverstein K.A.T."/>
            <person name="Koren S."/>
            <person name="Bechman K.B."/>
            <person name="Herman A."/>
            <person name="Abrahante J.E."/>
            <person name="Garbe J."/>
        </authorList>
    </citation>
    <scope>NUCLEOTIDE SEQUENCE</scope>
    <source>
        <strain evidence="2">Duluth1</strain>
        <tissue evidence="2">Whole animal</tissue>
    </source>
</reference>
<name>A0A9D4FSG7_DREPO</name>
<dbReference type="AlphaFoldDB" id="A0A9D4FSG7"/>
<evidence type="ECO:0000256" key="1">
    <source>
        <dbReference type="SAM" id="MobiDB-lite"/>
    </source>
</evidence>
<comment type="caution">
    <text evidence="2">The sequence shown here is derived from an EMBL/GenBank/DDBJ whole genome shotgun (WGS) entry which is preliminary data.</text>
</comment>
<protein>
    <submittedName>
        <fullName evidence="2">Uncharacterized protein</fullName>
    </submittedName>
</protein>
<dbReference type="EMBL" id="JAIWYP010000006">
    <property type="protein sequence ID" value="KAH3804145.1"/>
    <property type="molecule type" value="Genomic_DNA"/>
</dbReference>
<evidence type="ECO:0000313" key="2">
    <source>
        <dbReference type="EMBL" id="KAH3804145.1"/>
    </source>
</evidence>
<sequence length="72" mass="8157">MCSRNYAQSRSKLKFFKYISSKDSHAQFQASQRDRSGQAALKGVPETEGQGTRVEVYEGRHEEAAPKTHRTP</sequence>
<keyword evidence="3" id="KW-1185">Reference proteome</keyword>
<organism evidence="2 3">
    <name type="scientific">Dreissena polymorpha</name>
    <name type="common">Zebra mussel</name>
    <name type="synonym">Mytilus polymorpha</name>
    <dbReference type="NCBI Taxonomy" id="45954"/>
    <lineage>
        <taxon>Eukaryota</taxon>
        <taxon>Metazoa</taxon>
        <taxon>Spiralia</taxon>
        <taxon>Lophotrochozoa</taxon>
        <taxon>Mollusca</taxon>
        <taxon>Bivalvia</taxon>
        <taxon>Autobranchia</taxon>
        <taxon>Heteroconchia</taxon>
        <taxon>Euheterodonta</taxon>
        <taxon>Imparidentia</taxon>
        <taxon>Neoheterodontei</taxon>
        <taxon>Myida</taxon>
        <taxon>Dreissenoidea</taxon>
        <taxon>Dreissenidae</taxon>
        <taxon>Dreissena</taxon>
    </lineage>
</organism>
<evidence type="ECO:0000313" key="3">
    <source>
        <dbReference type="Proteomes" id="UP000828390"/>
    </source>
</evidence>
<accession>A0A9D4FSG7</accession>
<dbReference type="Proteomes" id="UP000828390">
    <property type="component" value="Unassembled WGS sequence"/>
</dbReference>
<feature type="region of interest" description="Disordered" evidence="1">
    <location>
        <begin position="27"/>
        <end position="72"/>
    </location>
</feature>
<reference evidence="2" key="1">
    <citation type="journal article" date="2019" name="bioRxiv">
        <title>The Genome of the Zebra Mussel, Dreissena polymorpha: A Resource for Invasive Species Research.</title>
        <authorList>
            <person name="McCartney M.A."/>
            <person name="Auch B."/>
            <person name="Kono T."/>
            <person name="Mallez S."/>
            <person name="Zhang Y."/>
            <person name="Obille A."/>
            <person name="Becker A."/>
            <person name="Abrahante J.E."/>
            <person name="Garbe J."/>
            <person name="Badalamenti J.P."/>
            <person name="Herman A."/>
            <person name="Mangelson H."/>
            <person name="Liachko I."/>
            <person name="Sullivan S."/>
            <person name="Sone E.D."/>
            <person name="Koren S."/>
            <person name="Silverstein K.A.T."/>
            <person name="Beckman K.B."/>
            <person name="Gohl D.M."/>
        </authorList>
    </citation>
    <scope>NUCLEOTIDE SEQUENCE</scope>
    <source>
        <strain evidence="2">Duluth1</strain>
        <tissue evidence="2">Whole animal</tissue>
    </source>
</reference>
<gene>
    <name evidence="2" type="ORF">DPMN_132427</name>
</gene>
<proteinExistence type="predicted"/>
<feature type="compositionally biased region" description="Basic and acidic residues" evidence="1">
    <location>
        <begin position="55"/>
        <end position="66"/>
    </location>
</feature>